<sequence length="531" mass="61516">MYLLQTFKRITLYNNGISYCSNNDIDFALPFNEYFDEFINGLITLSEIGNIDMFESGDFKYRSNFASKNIEDNVVESARIKNIENDMFESDNLEYRSSFTPIIENVGDNIYESDSEDELEDSPLKEIYTGQTFPTFESLEKCLKHYSTKMGFETKIVRVENENNVDPTTNKEHKSACIECDFVLNMSYRKLPNHIFVNKLVEKHNHALKDSNLLQVLLSSRKLLTHIKEEIYNRDLYNMISRFKDDTQTKNDTLTLYLSLDYSSALCISHLTKSVSDFDSRWADLMNKYLEVQDYCNRVLYLTKECWAYAFTKRNFSANTYSTQHVESINHVIKLEANSGNSLCQLQTGIELRLKDEAKYTRLQEFRNMNSTAGFPNKPDGHNIGFIEDDYEKLQILLNVALEDCRGIGIKETWEVKHIQSTTNHSQFVLLLEDALFNMKLIPLHWFSEEGLVVFDENQESSVQVVQNDEPIPTNTFQTLEKIRRQEINIRNAIKLDSKKVSYCCGLGLCKKALDIAVINGSHIVLENILQ</sequence>
<gene>
    <name evidence="1" type="ORF">DHETER_LOCUS7</name>
</gene>
<proteinExistence type="predicted"/>
<comment type="caution">
    <text evidence="1">The sequence shown here is derived from an EMBL/GenBank/DDBJ whole genome shotgun (WGS) entry which is preliminary data.</text>
</comment>
<dbReference type="EMBL" id="CAJVPU010000003">
    <property type="protein sequence ID" value="CAG8437390.1"/>
    <property type="molecule type" value="Genomic_DNA"/>
</dbReference>
<accession>A0ACA9JUT0</accession>
<evidence type="ECO:0000313" key="2">
    <source>
        <dbReference type="Proteomes" id="UP000789702"/>
    </source>
</evidence>
<name>A0ACA9JUT0_9GLOM</name>
<keyword evidence="2" id="KW-1185">Reference proteome</keyword>
<dbReference type="Proteomes" id="UP000789702">
    <property type="component" value="Unassembled WGS sequence"/>
</dbReference>
<evidence type="ECO:0000313" key="1">
    <source>
        <dbReference type="EMBL" id="CAG8437390.1"/>
    </source>
</evidence>
<reference evidence="1" key="1">
    <citation type="submission" date="2021-06" db="EMBL/GenBank/DDBJ databases">
        <authorList>
            <person name="Kallberg Y."/>
            <person name="Tangrot J."/>
            <person name="Rosling A."/>
        </authorList>
    </citation>
    <scope>NUCLEOTIDE SEQUENCE</scope>
    <source>
        <strain evidence="1">IL203A</strain>
    </source>
</reference>
<protein>
    <submittedName>
        <fullName evidence="1">16626_t:CDS:1</fullName>
    </submittedName>
</protein>
<organism evidence="1 2">
    <name type="scientific">Dentiscutata heterogama</name>
    <dbReference type="NCBI Taxonomy" id="1316150"/>
    <lineage>
        <taxon>Eukaryota</taxon>
        <taxon>Fungi</taxon>
        <taxon>Fungi incertae sedis</taxon>
        <taxon>Mucoromycota</taxon>
        <taxon>Glomeromycotina</taxon>
        <taxon>Glomeromycetes</taxon>
        <taxon>Diversisporales</taxon>
        <taxon>Gigasporaceae</taxon>
        <taxon>Dentiscutata</taxon>
    </lineage>
</organism>